<proteinExistence type="predicted"/>
<reference evidence="2 3" key="1">
    <citation type="submission" date="2016-10" db="EMBL/GenBank/DDBJ databases">
        <authorList>
            <person name="de Groot N.N."/>
        </authorList>
    </citation>
    <scope>NUCLEOTIDE SEQUENCE [LARGE SCALE GENOMIC DNA]</scope>
    <source>
        <strain evidence="2 3">CGMCC 1.8894</strain>
    </source>
</reference>
<dbReference type="GO" id="GO:0008408">
    <property type="term" value="F:3'-5' exonuclease activity"/>
    <property type="evidence" value="ECO:0007669"/>
    <property type="project" value="TreeGrafter"/>
</dbReference>
<protein>
    <submittedName>
        <fullName evidence="2">Exonuclease</fullName>
    </submittedName>
</protein>
<dbReference type="STRING" id="564137.SAMN04488238_1016"/>
<sequence length="269" mass="28683">MRHDNSIETWVTLVDPQTSRWMFSGLHGITNAMVQGAPSIGTVIDALEGIVGGRTVYQHSGFDRSAIRATCAAHNRAEPAWDWQDSVGVARRAWPELKGNGGHGLASLKAHLGLRFEHHDAGEDARAAAEVVLMAERNTRASVKPRPAPVDGDVLDDGDTGPASVPAAVLQRTASPAATPVRTLPIVGLDVPKGTIRVPVAADGTIFGPDLARNGCYTVGAKGAEERYDSFDAALDALTRMDKPRWRRPNAAGNWGIVSGCSWKDIRKG</sequence>
<keyword evidence="3" id="KW-1185">Reference proteome</keyword>
<gene>
    <name evidence="2" type="ORF">SAMN04488238_1016</name>
</gene>
<evidence type="ECO:0000259" key="1">
    <source>
        <dbReference type="SMART" id="SM00479"/>
    </source>
</evidence>
<evidence type="ECO:0000313" key="3">
    <source>
        <dbReference type="Proteomes" id="UP000198539"/>
    </source>
</evidence>
<dbReference type="GO" id="GO:0003676">
    <property type="term" value="F:nucleic acid binding"/>
    <property type="evidence" value="ECO:0007669"/>
    <property type="project" value="InterPro"/>
</dbReference>
<feature type="domain" description="Exonuclease" evidence="1">
    <location>
        <begin position="1"/>
        <end position="141"/>
    </location>
</feature>
<dbReference type="PANTHER" id="PTHR30231:SF42">
    <property type="entry name" value="EXONUCLEASE"/>
    <property type="match status" value="1"/>
</dbReference>
<dbReference type="InterPro" id="IPR013520">
    <property type="entry name" value="Ribonucl_H"/>
</dbReference>
<dbReference type="SUPFAM" id="SSF53098">
    <property type="entry name" value="Ribonuclease H-like"/>
    <property type="match status" value="1"/>
</dbReference>
<dbReference type="AlphaFoldDB" id="A0A1H2QIA9"/>
<organism evidence="2 3">
    <name type="scientific">Roseicitreum antarcticum</name>
    <dbReference type="NCBI Taxonomy" id="564137"/>
    <lineage>
        <taxon>Bacteria</taxon>
        <taxon>Pseudomonadati</taxon>
        <taxon>Pseudomonadota</taxon>
        <taxon>Alphaproteobacteria</taxon>
        <taxon>Rhodobacterales</taxon>
        <taxon>Paracoccaceae</taxon>
        <taxon>Roseicitreum</taxon>
    </lineage>
</organism>
<dbReference type="RefSeq" id="WP_218132076.1">
    <property type="nucleotide sequence ID" value="NZ_CP061498.1"/>
</dbReference>
<dbReference type="SMART" id="SM00479">
    <property type="entry name" value="EXOIII"/>
    <property type="match status" value="1"/>
</dbReference>
<dbReference type="InterPro" id="IPR012337">
    <property type="entry name" value="RNaseH-like_sf"/>
</dbReference>
<dbReference type="Gene3D" id="3.30.420.10">
    <property type="entry name" value="Ribonuclease H-like superfamily/Ribonuclease H"/>
    <property type="match status" value="1"/>
</dbReference>
<keyword evidence="2" id="KW-0378">Hydrolase</keyword>
<dbReference type="Proteomes" id="UP000198539">
    <property type="component" value="Unassembled WGS sequence"/>
</dbReference>
<dbReference type="GO" id="GO:0006259">
    <property type="term" value="P:DNA metabolic process"/>
    <property type="evidence" value="ECO:0007669"/>
    <property type="project" value="UniProtKB-ARBA"/>
</dbReference>
<dbReference type="PANTHER" id="PTHR30231">
    <property type="entry name" value="DNA POLYMERASE III SUBUNIT EPSILON"/>
    <property type="match status" value="1"/>
</dbReference>
<dbReference type="GO" id="GO:0005829">
    <property type="term" value="C:cytosol"/>
    <property type="evidence" value="ECO:0007669"/>
    <property type="project" value="TreeGrafter"/>
</dbReference>
<keyword evidence="2" id="KW-0269">Exonuclease</keyword>
<name>A0A1H2QIA9_9RHOB</name>
<dbReference type="InterPro" id="IPR036397">
    <property type="entry name" value="RNaseH_sf"/>
</dbReference>
<keyword evidence="2" id="KW-0540">Nuclease</keyword>
<dbReference type="Pfam" id="PF00929">
    <property type="entry name" value="RNase_T"/>
    <property type="match status" value="1"/>
</dbReference>
<accession>A0A1H2QIA9</accession>
<dbReference type="EMBL" id="FNOM01000001">
    <property type="protein sequence ID" value="SDW06404.1"/>
    <property type="molecule type" value="Genomic_DNA"/>
</dbReference>
<evidence type="ECO:0000313" key="2">
    <source>
        <dbReference type="EMBL" id="SDW06404.1"/>
    </source>
</evidence>